<dbReference type="InterPro" id="IPR056569">
    <property type="entry name" value="ArlJ-like"/>
</dbReference>
<dbReference type="Proteomes" id="UP000645676">
    <property type="component" value="Unassembled WGS sequence"/>
</dbReference>
<keyword evidence="4 6" id="KW-1133">Transmembrane helix</keyword>
<dbReference type="PANTHER" id="PTHR35402">
    <property type="entry name" value="INTEGRAL MEMBRANE PROTEIN-RELATED"/>
    <property type="match status" value="1"/>
</dbReference>
<dbReference type="EMBL" id="DUJR01000007">
    <property type="protein sequence ID" value="HII59304.1"/>
    <property type="molecule type" value="Genomic_DNA"/>
</dbReference>
<evidence type="ECO:0000256" key="5">
    <source>
        <dbReference type="ARBA" id="ARBA00023136"/>
    </source>
</evidence>
<comment type="caution">
    <text evidence="8">The sequence shown here is derived from an EMBL/GenBank/DDBJ whole genome shotgun (WGS) entry which is preliminary data.</text>
</comment>
<evidence type="ECO:0000256" key="6">
    <source>
        <dbReference type="SAM" id="Phobius"/>
    </source>
</evidence>
<dbReference type="InterPro" id="IPR018076">
    <property type="entry name" value="T2SS_GspF_dom"/>
</dbReference>
<proteinExistence type="predicted"/>
<evidence type="ECO:0000256" key="2">
    <source>
        <dbReference type="ARBA" id="ARBA00022475"/>
    </source>
</evidence>
<name>A0A832SUS5_9EURY</name>
<sequence>MKGIFEKLKRRIDILLYKLGIRPLSIETLKELKESRKEREVLEFYDVYMEPEEFVDIEKYEFILYEGDIVGKTAESLSKIFKGNLFPSRNELRYMGVKDEVAYFKKVVIYMIITFLALLFMGLLDNNLLQGFVNGLIGAGIILVLSLFYPKIRLILFKGEIKLQILFTLIYMISILRAGASLPEVLESISKSREYGVVAFEAKSIIRDVNIGGYNLVEALERAKMRTRIPILKKLYDQMIVGYNKGNLPLLLEKLYEDIVRESMVKLDSSKFMIQNLGNLAFGVGLILPFTGMILSTMIGNQGFSGILSTINLLLLKIGPLLTLIFGIFVKLKIE</sequence>
<reference evidence="8" key="1">
    <citation type="journal article" date="2020" name="bioRxiv">
        <title>A rank-normalized archaeal taxonomy based on genome phylogeny resolves widespread incomplete and uneven classifications.</title>
        <authorList>
            <person name="Rinke C."/>
            <person name="Chuvochina M."/>
            <person name="Mussig A.J."/>
            <person name="Chaumeil P.-A."/>
            <person name="Waite D.W."/>
            <person name="Whitman W.B."/>
            <person name="Parks D.H."/>
            <person name="Hugenholtz P."/>
        </authorList>
    </citation>
    <scope>NUCLEOTIDE SEQUENCE</scope>
    <source>
        <strain evidence="8">UBA8849</strain>
    </source>
</reference>
<feature type="transmembrane region" description="Helical" evidence="6">
    <location>
        <begin position="311"/>
        <end position="330"/>
    </location>
</feature>
<evidence type="ECO:0000259" key="7">
    <source>
        <dbReference type="Pfam" id="PF00482"/>
    </source>
</evidence>
<evidence type="ECO:0000313" key="9">
    <source>
        <dbReference type="Proteomes" id="UP000645676"/>
    </source>
</evidence>
<evidence type="ECO:0000313" key="8">
    <source>
        <dbReference type="EMBL" id="HII59304.1"/>
    </source>
</evidence>
<feature type="transmembrane region" description="Helical" evidence="6">
    <location>
        <begin position="129"/>
        <end position="149"/>
    </location>
</feature>
<evidence type="ECO:0000256" key="3">
    <source>
        <dbReference type="ARBA" id="ARBA00022692"/>
    </source>
</evidence>
<organism evidence="8 9">
    <name type="scientific">Methanocaldococcus jannaschii</name>
    <dbReference type="NCBI Taxonomy" id="2190"/>
    <lineage>
        <taxon>Archaea</taxon>
        <taxon>Methanobacteriati</taxon>
        <taxon>Methanobacteriota</taxon>
        <taxon>Methanomada group</taxon>
        <taxon>Methanococci</taxon>
        <taxon>Methanococcales</taxon>
        <taxon>Methanocaldococcaceae</taxon>
        <taxon>Methanocaldococcus</taxon>
    </lineage>
</organism>
<feature type="domain" description="Type II secretion system protein GspF" evidence="7">
    <location>
        <begin position="170"/>
        <end position="295"/>
    </location>
</feature>
<dbReference type="GO" id="GO:0005886">
    <property type="term" value="C:plasma membrane"/>
    <property type="evidence" value="ECO:0007669"/>
    <property type="project" value="UniProtKB-SubCell"/>
</dbReference>
<evidence type="ECO:0000256" key="4">
    <source>
        <dbReference type="ARBA" id="ARBA00022989"/>
    </source>
</evidence>
<comment type="subcellular location">
    <subcellularLocation>
        <location evidence="1">Cell membrane</location>
        <topology evidence="1">Multi-pass membrane protein</topology>
    </subcellularLocation>
</comment>
<keyword evidence="3 6" id="KW-0812">Transmembrane</keyword>
<dbReference type="Pfam" id="PF00482">
    <property type="entry name" value="T2SSF"/>
    <property type="match status" value="1"/>
</dbReference>
<accession>A0A832SUS5</accession>
<dbReference type="PANTHER" id="PTHR35402:SF1">
    <property type="entry name" value="TYPE II SECRETION SYSTEM PROTEIN GSPF DOMAIN-CONTAINING PROTEIN"/>
    <property type="match status" value="1"/>
</dbReference>
<evidence type="ECO:0000256" key="1">
    <source>
        <dbReference type="ARBA" id="ARBA00004651"/>
    </source>
</evidence>
<feature type="transmembrane region" description="Helical" evidence="6">
    <location>
        <begin position="103"/>
        <end position="123"/>
    </location>
</feature>
<protein>
    <submittedName>
        <fullName evidence="8">Type II secretion system F family protein</fullName>
    </submittedName>
</protein>
<gene>
    <name evidence="8" type="ORF">HA335_01795</name>
</gene>
<keyword evidence="2" id="KW-1003">Cell membrane</keyword>
<dbReference type="AlphaFoldDB" id="A0A832SUS5"/>
<keyword evidence="5 6" id="KW-0472">Membrane</keyword>
<feature type="transmembrane region" description="Helical" evidence="6">
    <location>
        <begin position="280"/>
        <end position="299"/>
    </location>
</feature>